<name>A0A7M2X234_9BACT</name>
<feature type="region of interest" description="Disordered" evidence="7">
    <location>
        <begin position="39"/>
        <end position="75"/>
    </location>
</feature>
<dbReference type="KEGG" id="hbs:IPV69_10870"/>
<evidence type="ECO:0000313" key="8">
    <source>
        <dbReference type="EMBL" id="QOV91817.1"/>
    </source>
</evidence>
<dbReference type="InterPro" id="IPR001911">
    <property type="entry name" value="Ribosomal_bS21"/>
</dbReference>
<evidence type="ECO:0000256" key="5">
    <source>
        <dbReference type="HAMAP-Rule" id="MF_00358"/>
    </source>
</evidence>
<evidence type="ECO:0000256" key="7">
    <source>
        <dbReference type="SAM" id="MobiDB-lite"/>
    </source>
</evidence>
<keyword evidence="2 5" id="KW-0689">Ribosomal protein</keyword>
<proteinExistence type="inferred from homology"/>
<dbReference type="EMBL" id="CP063458">
    <property type="protein sequence ID" value="QOV91817.1"/>
    <property type="molecule type" value="Genomic_DNA"/>
</dbReference>
<dbReference type="GO" id="GO:0006412">
    <property type="term" value="P:translation"/>
    <property type="evidence" value="ECO:0007669"/>
    <property type="project" value="UniProtKB-UniRule"/>
</dbReference>
<reference evidence="8 9" key="1">
    <citation type="submission" date="2020-10" db="EMBL/GenBank/DDBJ databases">
        <title>Wide distribution of Phycisphaera-like planctomycetes from WD2101 soil group in peatlands and genome analysis of the first cultivated representative.</title>
        <authorList>
            <person name="Dedysh S.N."/>
            <person name="Beletsky A.V."/>
            <person name="Ivanova A."/>
            <person name="Kulichevskaya I.S."/>
            <person name="Suzina N.E."/>
            <person name="Philippov D.A."/>
            <person name="Rakitin A.L."/>
            <person name="Mardanov A.V."/>
            <person name="Ravin N.V."/>
        </authorList>
    </citation>
    <scope>NUCLEOTIDE SEQUENCE [LARGE SCALE GENOMIC DNA]</scope>
    <source>
        <strain evidence="8 9">M1803</strain>
    </source>
</reference>
<dbReference type="GO" id="GO:1990904">
    <property type="term" value="C:ribonucleoprotein complex"/>
    <property type="evidence" value="ECO:0007669"/>
    <property type="project" value="UniProtKB-KW"/>
</dbReference>
<sequence>MIKVKSRGNETVEQMIRRFKKACEKEGLTKDIKRVAYYEKPSEKRRRRSRSKPRLMGMGGPSSGGGGGGGGGQMR</sequence>
<evidence type="ECO:0000256" key="1">
    <source>
        <dbReference type="ARBA" id="ARBA00006640"/>
    </source>
</evidence>
<dbReference type="Proteomes" id="UP000593765">
    <property type="component" value="Chromosome"/>
</dbReference>
<evidence type="ECO:0000256" key="6">
    <source>
        <dbReference type="RuleBase" id="RU000667"/>
    </source>
</evidence>
<organism evidence="8 9">
    <name type="scientific">Humisphaera borealis</name>
    <dbReference type="NCBI Taxonomy" id="2807512"/>
    <lineage>
        <taxon>Bacteria</taxon>
        <taxon>Pseudomonadati</taxon>
        <taxon>Planctomycetota</taxon>
        <taxon>Phycisphaerae</taxon>
        <taxon>Tepidisphaerales</taxon>
        <taxon>Tepidisphaeraceae</taxon>
        <taxon>Humisphaera</taxon>
    </lineage>
</organism>
<evidence type="ECO:0000256" key="4">
    <source>
        <dbReference type="ARBA" id="ARBA00035135"/>
    </source>
</evidence>
<evidence type="ECO:0000313" key="9">
    <source>
        <dbReference type="Proteomes" id="UP000593765"/>
    </source>
</evidence>
<dbReference type="Gene3D" id="1.20.5.1150">
    <property type="entry name" value="Ribosomal protein S8"/>
    <property type="match status" value="1"/>
</dbReference>
<dbReference type="HAMAP" id="MF_00358">
    <property type="entry name" value="Ribosomal_bS21"/>
    <property type="match status" value="1"/>
</dbReference>
<protein>
    <recommendedName>
        <fullName evidence="4 5">Small ribosomal subunit protein bS21</fullName>
    </recommendedName>
</protein>
<accession>A0A7M2X234</accession>
<dbReference type="GO" id="GO:0003735">
    <property type="term" value="F:structural constituent of ribosome"/>
    <property type="evidence" value="ECO:0007669"/>
    <property type="project" value="InterPro"/>
</dbReference>
<dbReference type="RefSeq" id="WP_206295134.1">
    <property type="nucleotide sequence ID" value="NZ_CP063458.1"/>
</dbReference>
<evidence type="ECO:0000256" key="3">
    <source>
        <dbReference type="ARBA" id="ARBA00023274"/>
    </source>
</evidence>
<keyword evidence="9" id="KW-1185">Reference proteome</keyword>
<feature type="compositionally biased region" description="Gly residues" evidence="7">
    <location>
        <begin position="57"/>
        <end position="75"/>
    </location>
</feature>
<dbReference type="Pfam" id="PF01165">
    <property type="entry name" value="Ribosomal_S21"/>
    <property type="match status" value="1"/>
</dbReference>
<comment type="similarity">
    <text evidence="1 5 6">Belongs to the bacterial ribosomal protein bS21 family.</text>
</comment>
<dbReference type="AlphaFoldDB" id="A0A7M2X234"/>
<keyword evidence="3 5" id="KW-0687">Ribonucleoprotein</keyword>
<dbReference type="InterPro" id="IPR038380">
    <property type="entry name" value="Ribosomal_bS21_sf"/>
</dbReference>
<feature type="compositionally biased region" description="Basic residues" evidence="7">
    <location>
        <begin position="43"/>
        <end position="53"/>
    </location>
</feature>
<dbReference type="NCBIfam" id="TIGR00030">
    <property type="entry name" value="S21p"/>
    <property type="match status" value="1"/>
</dbReference>
<dbReference type="PRINTS" id="PR00976">
    <property type="entry name" value="RIBOSOMALS21"/>
</dbReference>
<dbReference type="GO" id="GO:0005840">
    <property type="term" value="C:ribosome"/>
    <property type="evidence" value="ECO:0007669"/>
    <property type="project" value="UniProtKB-KW"/>
</dbReference>
<gene>
    <name evidence="5 8" type="primary">rpsU</name>
    <name evidence="8" type="ORF">IPV69_10870</name>
</gene>
<evidence type="ECO:0000256" key="2">
    <source>
        <dbReference type="ARBA" id="ARBA00022980"/>
    </source>
</evidence>